<dbReference type="EMBL" id="AKHW03003207">
    <property type="protein sequence ID" value="KYO35151.1"/>
    <property type="molecule type" value="Genomic_DNA"/>
</dbReference>
<proteinExistence type="predicted"/>
<dbReference type="AlphaFoldDB" id="A0A151NEA2"/>
<evidence type="ECO:0000256" key="1">
    <source>
        <dbReference type="SAM" id="MobiDB-lite"/>
    </source>
</evidence>
<accession>A0A151NEA2</accession>
<comment type="caution">
    <text evidence="2">The sequence shown here is derived from an EMBL/GenBank/DDBJ whole genome shotgun (WGS) entry which is preliminary data.</text>
</comment>
<gene>
    <name evidence="2" type="ORF">Y1Q_0001037</name>
</gene>
<reference evidence="2 3" key="1">
    <citation type="journal article" date="2012" name="Genome Biol.">
        <title>Sequencing three crocodilian genomes to illuminate the evolution of archosaurs and amniotes.</title>
        <authorList>
            <person name="St John J.A."/>
            <person name="Braun E.L."/>
            <person name="Isberg S.R."/>
            <person name="Miles L.G."/>
            <person name="Chong A.Y."/>
            <person name="Gongora J."/>
            <person name="Dalzell P."/>
            <person name="Moran C."/>
            <person name="Bed'hom B."/>
            <person name="Abzhanov A."/>
            <person name="Burgess S.C."/>
            <person name="Cooksey A.M."/>
            <person name="Castoe T.A."/>
            <person name="Crawford N.G."/>
            <person name="Densmore L.D."/>
            <person name="Drew J.C."/>
            <person name="Edwards S.V."/>
            <person name="Faircloth B.C."/>
            <person name="Fujita M.K."/>
            <person name="Greenwold M.J."/>
            <person name="Hoffmann F.G."/>
            <person name="Howard J.M."/>
            <person name="Iguchi T."/>
            <person name="Janes D.E."/>
            <person name="Khan S.Y."/>
            <person name="Kohno S."/>
            <person name="de Koning A.J."/>
            <person name="Lance S.L."/>
            <person name="McCarthy F.M."/>
            <person name="McCormack J.E."/>
            <person name="Merchant M.E."/>
            <person name="Peterson D.G."/>
            <person name="Pollock D.D."/>
            <person name="Pourmand N."/>
            <person name="Raney B.J."/>
            <person name="Roessler K.A."/>
            <person name="Sanford J.R."/>
            <person name="Sawyer R.H."/>
            <person name="Schmidt C.J."/>
            <person name="Triplett E.W."/>
            <person name="Tuberville T.D."/>
            <person name="Venegas-Anaya M."/>
            <person name="Howard J.T."/>
            <person name="Jarvis E.D."/>
            <person name="Guillette L.J.Jr."/>
            <person name="Glenn T.C."/>
            <person name="Green R.E."/>
            <person name="Ray D.A."/>
        </authorList>
    </citation>
    <scope>NUCLEOTIDE SEQUENCE [LARGE SCALE GENOMIC DNA]</scope>
    <source>
        <strain evidence="2">KSC_2009_1</strain>
    </source>
</reference>
<feature type="compositionally biased region" description="Basic and acidic residues" evidence="1">
    <location>
        <begin position="34"/>
        <end position="43"/>
    </location>
</feature>
<feature type="region of interest" description="Disordered" evidence="1">
    <location>
        <begin position="34"/>
        <end position="53"/>
    </location>
</feature>
<name>A0A151NEA2_ALLMI</name>
<evidence type="ECO:0000313" key="3">
    <source>
        <dbReference type="Proteomes" id="UP000050525"/>
    </source>
</evidence>
<evidence type="ECO:0000313" key="2">
    <source>
        <dbReference type="EMBL" id="KYO35151.1"/>
    </source>
</evidence>
<protein>
    <submittedName>
        <fullName evidence="2">Uncharacterized protein</fullName>
    </submittedName>
</protein>
<keyword evidence="3" id="KW-1185">Reference proteome</keyword>
<feature type="region of interest" description="Disordered" evidence="1">
    <location>
        <begin position="1"/>
        <end position="26"/>
    </location>
</feature>
<dbReference type="Proteomes" id="UP000050525">
    <property type="component" value="Unassembled WGS sequence"/>
</dbReference>
<organism evidence="2 3">
    <name type="scientific">Alligator mississippiensis</name>
    <name type="common">American alligator</name>
    <dbReference type="NCBI Taxonomy" id="8496"/>
    <lineage>
        <taxon>Eukaryota</taxon>
        <taxon>Metazoa</taxon>
        <taxon>Chordata</taxon>
        <taxon>Craniata</taxon>
        <taxon>Vertebrata</taxon>
        <taxon>Euteleostomi</taxon>
        <taxon>Archelosauria</taxon>
        <taxon>Archosauria</taxon>
        <taxon>Crocodylia</taxon>
        <taxon>Alligatoridae</taxon>
        <taxon>Alligatorinae</taxon>
        <taxon>Alligator</taxon>
    </lineage>
</organism>
<sequence length="75" mass="8303">MDGTDNNRIPPYPDKRVQENNPAKGVTRYERVVGEDDGFHTDPRQTVPDHVAGGGTEESVFICMQGPFRILSSTV</sequence>